<dbReference type="OrthoDB" id="2313602at2"/>
<reference evidence="5 6" key="1">
    <citation type="submission" date="2018-09" db="EMBL/GenBank/DDBJ databases">
        <title>Marinorhizobium profundi gen. nov., sp. nov., isolated from a deep-sea sediment sample from the New Britain Trench and proposal of Marinorhizobiaceae fam. nov. in the order Rhizobiales of the class Alphaproteobacteria.</title>
        <authorList>
            <person name="Cao J."/>
        </authorList>
    </citation>
    <scope>NUCLEOTIDE SEQUENCE [LARGE SCALE GENOMIC DNA]</scope>
    <source>
        <strain evidence="5 6">WS11</strain>
    </source>
</reference>
<protein>
    <submittedName>
        <fullName evidence="5">RibD family protein</fullName>
    </submittedName>
</protein>
<organism evidence="5 6">
    <name type="scientific">Georhizobium profundi</name>
    <dbReference type="NCBI Taxonomy" id="2341112"/>
    <lineage>
        <taxon>Bacteria</taxon>
        <taxon>Pseudomonadati</taxon>
        <taxon>Pseudomonadota</taxon>
        <taxon>Alphaproteobacteria</taxon>
        <taxon>Hyphomicrobiales</taxon>
        <taxon>Rhizobiaceae</taxon>
        <taxon>Georhizobium</taxon>
    </lineage>
</organism>
<dbReference type="Pfam" id="PF01872">
    <property type="entry name" value="RibD_C"/>
    <property type="match status" value="1"/>
</dbReference>
<sequence>MDSLKTAKSDQIVVVGQLGQTLDGRIACANGASKYINGSDALDHLHALRANADAIIVGVGTVVADDPQLTVRRCNGSSPRAVVIDPGRRTPPDARLFGAHTEKPLFIRREDDVQHEDEIGVAMLPPGEGEDRPMLDPVSVVNALAARGYRRILVEGGASTLSHFINHRAIDKLHILMAPIILGSGVSGLNLTPIDSLNGAIRPDVRLIQFDDGDVLYECTMQSVWSAD</sequence>
<evidence type="ECO:0000259" key="4">
    <source>
        <dbReference type="Pfam" id="PF01872"/>
    </source>
</evidence>
<accession>A0A3Q8XTC0</accession>
<dbReference type="GO" id="GO:0009231">
    <property type="term" value="P:riboflavin biosynthetic process"/>
    <property type="evidence" value="ECO:0007669"/>
    <property type="project" value="InterPro"/>
</dbReference>
<evidence type="ECO:0000256" key="2">
    <source>
        <dbReference type="ARBA" id="ARBA00022857"/>
    </source>
</evidence>
<dbReference type="SUPFAM" id="SSF53597">
    <property type="entry name" value="Dihydrofolate reductase-like"/>
    <property type="match status" value="1"/>
</dbReference>
<evidence type="ECO:0000256" key="1">
    <source>
        <dbReference type="ARBA" id="ARBA00005104"/>
    </source>
</evidence>
<dbReference type="Proteomes" id="UP000268192">
    <property type="component" value="Chromosome"/>
</dbReference>
<evidence type="ECO:0000313" key="6">
    <source>
        <dbReference type="Proteomes" id="UP000268192"/>
    </source>
</evidence>
<dbReference type="GO" id="GO:0008703">
    <property type="term" value="F:5-amino-6-(5-phosphoribosylamino)uracil reductase activity"/>
    <property type="evidence" value="ECO:0007669"/>
    <property type="project" value="InterPro"/>
</dbReference>
<keyword evidence="2" id="KW-0521">NADP</keyword>
<evidence type="ECO:0000256" key="3">
    <source>
        <dbReference type="ARBA" id="ARBA00023002"/>
    </source>
</evidence>
<dbReference type="EMBL" id="CP032509">
    <property type="protein sequence ID" value="AZN73581.1"/>
    <property type="molecule type" value="Genomic_DNA"/>
</dbReference>
<gene>
    <name evidence="5" type="ORF">D5400_04775</name>
</gene>
<keyword evidence="3" id="KW-0560">Oxidoreductase</keyword>
<comment type="pathway">
    <text evidence="1">Cofactor biosynthesis; riboflavin biosynthesis.</text>
</comment>
<feature type="domain" description="Bacterial bifunctional deaminase-reductase C-terminal" evidence="4">
    <location>
        <begin position="17"/>
        <end position="187"/>
    </location>
</feature>
<dbReference type="PANTHER" id="PTHR38011">
    <property type="entry name" value="DIHYDROFOLATE REDUCTASE FAMILY PROTEIN (AFU_ORTHOLOGUE AFUA_8G06820)"/>
    <property type="match status" value="1"/>
</dbReference>
<dbReference type="InterPro" id="IPR050765">
    <property type="entry name" value="Riboflavin_Biosynth_HTPR"/>
</dbReference>
<name>A0A3Q8XTC0_9HYPH</name>
<dbReference type="InterPro" id="IPR024072">
    <property type="entry name" value="DHFR-like_dom_sf"/>
</dbReference>
<keyword evidence="6" id="KW-1185">Reference proteome</keyword>
<dbReference type="AlphaFoldDB" id="A0A3Q8XTC0"/>
<evidence type="ECO:0000313" key="5">
    <source>
        <dbReference type="EMBL" id="AZN73581.1"/>
    </source>
</evidence>
<dbReference type="PANTHER" id="PTHR38011:SF7">
    <property type="entry name" value="2,5-DIAMINO-6-RIBOSYLAMINO-4(3H)-PYRIMIDINONE 5'-PHOSPHATE REDUCTASE"/>
    <property type="match status" value="1"/>
</dbReference>
<dbReference type="InterPro" id="IPR002734">
    <property type="entry name" value="RibDG_C"/>
</dbReference>
<proteinExistence type="predicted"/>
<dbReference type="Gene3D" id="3.40.430.10">
    <property type="entry name" value="Dihydrofolate Reductase, subunit A"/>
    <property type="match status" value="1"/>
</dbReference>
<dbReference type="KEGG" id="abaw:D5400_04775"/>